<gene>
    <name evidence="1" type="ORF">HPB47_002488</name>
</gene>
<reference evidence="1 2" key="1">
    <citation type="journal article" date="2020" name="Cell">
        <title>Large-Scale Comparative Analyses of Tick Genomes Elucidate Their Genetic Diversity and Vector Capacities.</title>
        <authorList>
            <consortium name="Tick Genome and Microbiome Consortium (TIGMIC)"/>
            <person name="Jia N."/>
            <person name="Wang J."/>
            <person name="Shi W."/>
            <person name="Du L."/>
            <person name="Sun Y."/>
            <person name="Zhan W."/>
            <person name="Jiang J.F."/>
            <person name="Wang Q."/>
            <person name="Zhang B."/>
            <person name="Ji P."/>
            <person name="Bell-Sakyi L."/>
            <person name="Cui X.M."/>
            <person name="Yuan T.T."/>
            <person name="Jiang B.G."/>
            <person name="Yang W.F."/>
            <person name="Lam T.T."/>
            <person name="Chang Q.C."/>
            <person name="Ding S.J."/>
            <person name="Wang X.J."/>
            <person name="Zhu J.G."/>
            <person name="Ruan X.D."/>
            <person name="Zhao L."/>
            <person name="Wei J.T."/>
            <person name="Ye R.Z."/>
            <person name="Que T.C."/>
            <person name="Du C.H."/>
            <person name="Zhou Y.H."/>
            <person name="Cheng J.X."/>
            <person name="Dai P.F."/>
            <person name="Guo W.B."/>
            <person name="Han X.H."/>
            <person name="Huang E.J."/>
            <person name="Li L.F."/>
            <person name="Wei W."/>
            <person name="Gao Y.C."/>
            <person name="Liu J.Z."/>
            <person name="Shao H.Z."/>
            <person name="Wang X."/>
            <person name="Wang C.C."/>
            <person name="Yang T.C."/>
            <person name="Huo Q.B."/>
            <person name="Li W."/>
            <person name="Chen H.Y."/>
            <person name="Chen S.E."/>
            <person name="Zhou L.G."/>
            <person name="Ni X.B."/>
            <person name="Tian J.H."/>
            <person name="Sheng Y."/>
            <person name="Liu T."/>
            <person name="Pan Y.S."/>
            <person name="Xia L.Y."/>
            <person name="Li J."/>
            <person name="Zhao F."/>
            <person name="Cao W.C."/>
        </authorList>
    </citation>
    <scope>NUCLEOTIDE SEQUENCE [LARGE SCALE GENOMIC DNA]</scope>
    <source>
        <strain evidence="1">Iper-2018</strain>
    </source>
</reference>
<proteinExistence type="predicted"/>
<accession>A0AC60PL48</accession>
<keyword evidence="2" id="KW-1185">Reference proteome</keyword>
<dbReference type="Proteomes" id="UP000805193">
    <property type="component" value="Unassembled WGS sequence"/>
</dbReference>
<sequence length="245" mass="27734">MIQSPLSSNKDVVHVLPVCQIDALQLHYFIKKTILMLEALGFKIIAVVIDNNAINRKMMSQFANHAKLEMVYSHPPGTKRPLFYIADPVHLLKCIRNNWLSQECPGRCFPFPSYESIESVTAAITQQEASLDALRELQFHESDQTAKFGYGLSAKALHPSSLERQNVKLVLKIFNDHVVQALRTLGHDPGIRHVLETANFVELIVRWWEVAHVKTPLKGQRLRDPMQKPVTSVADPKLKLLNDTG</sequence>
<organism evidence="1 2">
    <name type="scientific">Ixodes persulcatus</name>
    <name type="common">Taiga tick</name>
    <dbReference type="NCBI Taxonomy" id="34615"/>
    <lineage>
        <taxon>Eukaryota</taxon>
        <taxon>Metazoa</taxon>
        <taxon>Ecdysozoa</taxon>
        <taxon>Arthropoda</taxon>
        <taxon>Chelicerata</taxon>
        <taxon>Arachnida</taxon>
        <taxon>Acari</taxon>
        <taxon>Parasitiformes</taxon>
        <taxon>Ixodida</taxon>
        <taxon>Ixodoidea</taxon>
        <taxon>Ixodidae</taxon>
        <taxon>Ixodinae</taxon>
        <taxon>Ixodes</taxon>
    </lineage>
</organism>
<dbReference type="EMBL" id="JABSTQ010010340">
    <property type="protein sequence ID" value="KAG0421630.1"/>
    <property type="molecule type" value="Genomic_DNA"/>
</dbReference>
<evidence type="ECO:0000313" key="1">
    <source>
        <dbReference type="EMBL" id="KAG0421630.1"/>
    </source>
</evidence>
<evidence type="ECO:0000313" key="2">
    <source>
        <dbReference type="Proteomes" id="UP000805193"/>
    </source>
</evidence>
<comment type="caution">
    <text evidence="1">The sequence shown here is derived from an EMBL/GenBank/DDBJ whole genome shotgun (WGS) entry which is preliminary data.</text>
</comment>
<protein>
    <submittedName>
        <fullName evidence="1">Uncharacterized protein</fullName>
    </submittedName>
</protein>
<name>A0AC60PL48_IXOPE</name>